<dbReference type="AlphaFoldDB" id="A0A5M9N118"/>
<dbReference type="OrthoDB" id="4367081at2759"/>
<dbReference type="Pfam" id="PF00653">
    <property type="entry name" value="BIR"/>
    <property type="match status" value="1"/>
</dbReference>
<feature type="region of interest" description="Disordered" evidence="1">
    <location>
        <begin position="150"/>
        <end position="187"/>
    </location>
</feature>
<gene>
    <name evidence="2" type="ORF">ATNIH1004_001693</name>
</gene>
<protein>
    <submittedName>
        <fullName evidence="2">Uncharacterized protein</fullName>
    </submittedName>
</protein>
<dbReference type="SUPFAM" id="SSF57924">
    <property type="entry name" value="Inhibitor of apoptosis (IAP) repeat"/>
    <property type="match status" value="1"/>
</dbReference>
<dbReference type="RefSeq" id="XP_033432149.1">
    <property type="nucleotide sequence ID" value="XM_033566392.1"/>
</dbReference>
<feature type="compositionally biased region" description="Polar residues" evidence="1">
    <location>
        <begin position="45"/>
        <end position="54"/>
    </location>
</feature>
<reference evidence="2 3" key="1">
    <citation type="submission" date="2019-08" db="EMBL/GenBank/DDBJ databases">
        <title>The genome sequence of a newly discovered highly antifungal drug resistant Aspergillus species, Aspergillus tanneri NIH 1004.</title>
        <authorList>
            <person name="Mounaud S."/>
            <person name="Singh I."/>
            <person name="Joardar V."/>
            <person name="Pakala S."/>
            <person name="Pakala S."/>
            <person name="Venepally P."/>
            <person name="Chung J.K."/>
            <person name="Losada L."/>
            <person name="Nierman W.C."/>
        </authorList>
    </citation>
    <scope>NUCLEOTIDE SEQUENCE [LARGE SCALE GENOMIC DNA]</scope>
    <source>
        <strain evidence="2 3">NIH1004</strain>
    </source>
</reference>
<dbReference type="Proteomes" id="UP000324241">
    <property type="component" value="Unassembled WGS sequence"/>
</dbReference>
<dbReference type="InterPro" id="IPR001370">
    <property type="entry name" value="BIR_rpt"/>
</dbReference>
<name>A0A5M9N118_9EURO</name>
<dbReference type="SMART" id="SM00238">
    <property type="entry name" value="BIR"/>
    <property type="match status" value="1"/>
</dbReference>
<dbReference type="PROSITE" id="PS50143">
    <property type="entry name" value="BIR_REPEAT_2"/>
    <property type="match status" value="1"/>
</dbReference>
<accession>A0A5M9N118</accession>
<sequence length="187" mass="21363">MPPKRIKKIDHNELPPSSYHNPFSVLDPTPQTPKATRYPSRAATRPSTPQQQPPENFIWIDSELASTLARTWTYQNWPLTKTTPKQLAKFGFYHTPDELSHDKVCCFACGIEVSEWTDTRYSTEKLFSFHYDDCVWADLLEETDAFADSCPTNQKAQEQPLPTPTVAVEPRVQPPSPRPKPEEPPQP</sequence>
<dbReference type="EMBL" id="QUQM01000002">
    <property type="protein sequence ID" value="KAA8652788.1"/>
    <property type="molecule type" value="Genomic_DNA"/>
</dbReference>
<organism evidence="2 3">
    <name type="scientific">Aspergillus tanneri</name>
    <dbReference type="NCBI Taxonomy" id="1220188"/>
    <lineage>
        <taxon>Eukaryota</taxon>
        <taxon>Fungi</taxon>
        <taxon>Dikarya</taxon>
        <taxon>Ascomycota</taxon>
        <taxon>Pezizomycotina</taxon>
        <taxon>Eurotiomycetes</taxon>
        <taxon>Eurotiomycetidae</taxon>
        <taxon>Eurotiales</taxon>
        <taxon>Aspergillaceae</taxon>
        <taxon>Aspergillus</taxon>
        <taxon>Aspergillus subgen. Circumdati</taxon>
    </lineage>
</organism>
<dbReference type="Gene3D" id="1.10.1170.10">
    <property type="entry name" value="Inhibitor Of Apoptosis Protein (2mihbC-IAP-1), Chain A"/>
    <property type="match status" value="1"/>
</dbReference>
<feature type="region of interest" description="Disordered" evidence="1">
    <location>
        <begin position="1"/>
        <end position="54"/>
    </location>
</feature>
<evidence type="ECO:0000313" key="2">
    <source>
        <dbReference type="EMBL" id="KAA8652788.1"/>
    </source>
</evidence>
<evidence type="ECO:0000313" key="3">
    <source>
        <dbReference type="Proteomes" id="UP000324241"/>
    </source>
</evidence>
<evidence type="ECO:0000256" key="1">
    <source>
        <dbReference type="SAM" id="MobiDB-lite"/>
    </source>
</evidence>
<proteinExistence type="predicted"/>
<dbReference type="GeneID" id="54324395"/>
<comment type="caution">
    <text evidence="2">The sequence shown here is derived from an EMBL/GenBank/DDBJ whole genome shotgun (WGS) entry which is preliminary data.</text>
</comment>